<evidence type="ECO:0000256" key="1">
    <source>
        <dbReference type="SAM" id="Phobius"/>
    </source>
</evidence>
<reference evidence="2 3" key="1">
    <citation type="journal article" date="2013" name="Mar. Genomics">
        <title>Expression of sulfatases in Rhodopirellula baltica and the diversity of sulfatases in the genus Rhodopirellula.</title>
        <authorList>
            <person name="Wegner C.E."/>
            <person name="Richter-Heitmann T."/>
            <person name="Klindworth A."/>
            <person name="Klockow C."/>
            <person name="Richter M."/>
            <person name="Achstetter T."/>
            <person name="Glockner F.O."/>
            <person name="Harder J."/>
        </authorList>
    </citation>
    <scope>NUCLEOTIDE SEQUENCE [LARGE SCALE GENOMIC DNA]</scope>
    <source>
        <strain evidence="2 3">SH28</strain>
    </source>
</reference>
<dbReference type="RefSeq" id="WP_007334874.1">
    <property type="nucleotide sequence ID" value="NZ_AMCW01000155.1"/>
</dbReference>
<organism evidence="2 3">
    <name type="scientific">Rhodopirellula baltica SH28</name>
    <dbReference type="NCBI Taxonomy" id="993517"/>
    <lineage>
        <taxon>Bacteria</taxon>
        <taxon>Pseudomonadati</taxon>
        <taxon>Planctomycetota</taxon>
        <taxon>Planctomycetia</taxon>
        <taxon>Pirellulales</taxon>
        <taxon>Pirellulaceae</taxon>
        <taxon>Rhodopirellula</taxon>
    </lineage>
</organism>
<dbReference type="PATRIC" id="fig|993517.3.peg.5963"/>
<comment type="caution">
    <text evidence="2">The sequence shown here is derived from an EMBL/GenBank/DDBJ whole genome shotgun (WGS) entry which is preliminary data.</text>
</comment>
<keyword evidence="1" id="KW-0472">Membrane</keyword>
<dbReference type="Proteomes" id="UP000007993">
    <property type="component" value="Unassembled WGS sequence"/>
</dbReference>
<sequence length="153" mass="17221">MNEQSRDQYQTPRHSELDFTKRGVTLIPEQLASRTRVVVCGLGLYTFAWPLLVARTIDSPTVAGLSIVLSIIGYRINRSSFKHIPWTSYLCLIFPLRLARSFAGYEWSEIARTFLSNSSLVLICQTLGAVWGVYAALCVFRCHMAHGRLRPAG</sequence>
<name>K5CYI0_RHOBT</name>
<feature type="transmembrane region" description="Helical" evidence="1">
    <location>
        <begin position="89"/>
        <end position="108"/>
    </location>
</feature>
<proteinExistence type="predicted"/>
<keyword evidence="1" id="KW-1133">Transmembrane helix</keyword>
<evidence type="ECO:0000313" key="2">
    <source>
        <dbReference type="EMBL" id="EKJ99196.1"/>
    </source>
</evidence>
<keyword evidence="1" id="KW-0812">Transmembrane</keyword>
<dbReference type="AlphaFoldDB" id="K5CYI0"/>
<evidence type="ECO:0000313" key="3">
    <source>
        <dbReference type="Proteomes" id="UP000007993"/>
    </source>
</evidence>
<protein>
    <submittedName>
        <fullName evidence="2">Uncharacterized protein</fullName>
    </submittedName>
</protein>
<dbReference type="EMBL" id="AMCW01000155">
    <property type="protein sequence ID" value="EKJ99196.1"/>
    <property type="molecule type" value="Genomic_DNA"/>
</dbReference>
<accession>K5CYI0</accession>
<gene>
    <name evidence="2" type="ORF">RBSH_05504</name>
</gene>
<feature type="transmembrane region" description="Helical" evidence="1">
    <location>
        <begin position="120"/>
        <end position="140"/>
    </location>
</feature>